<gene>
    <name evidence="8" type="primary">vapC</name>
    <name evidence="10" type="ORF">SAMN05660199_03375</name>
</gene>
<feature type="domain" description="PIN" evidence="9">
    <location>
        <begin position="4"/>
        <end position="115"/>
    </location>
</feature>
<dbReference type="STRING" id="1052260.SAMN05660199_03375"/>
<dbReference type="PANTHER" id="PTHR33653">
    <property type="entry name" value="RIBONUCLEASE VAPC2"/>
    <property type="match status" value="1"/>
</dbReference>
<dbReference type="PANTHER" id="PTHR33653:SF1">
    <property type="entry name" value="RIBONUCLEASE VAPC2"/>
    <property type="match status" value="1"/>
</dbReference>
<keyword evidence="11" id="KW-1185">Reference proteome</keyword>
<name>A0A1H0QXL4_9ACTN</name>
<dbReference type="Gene3D" id="3.40.50.1010">
    <property type="entry name" value="5'-nuclease"/>
    <property type="match status" value="1"/>
</dbReference>
<dbReference type="Pfam" id="PF01850">
    <property type="entry name" value="PIN"/>
    <property type="match status" value="1"/>
</dbReference>
<evidence type="ECO:0000256" key="8">
    <source>
        <dbReference type="HAMAP-Rule" id="MF_00265"/>
    </source>
</evidence>
<reference evidence="11" key="1">
    <citation type="submission" date="2016-10" db="EMBL/GenBank/DDBJ databases">
        <authorList>
            <person name="Varghese N."/>
            <person name="Submissions S."/>
        </authorList>
    </citation>
    <scope>NUCLEOTIDE SEQUENCE [LARGE SCALE GENOMIC DNA]</scope>
    <source>
        <strain evidence="11">DSM 45843</strain>
    </source>
</reference>
<dbReference type="HAMAP" id="MF_00265">
    <property type="entry name" value="VapC_Nob1"/>
    <property type="match status" value="1"/>
</dbReference>
<dbReference type="AlphaFoldDB" id="A0A1H0QXL4"/>
<evidence type="ECO:0000256" key="5">
    <source>
        <dbReference type="ARBA" id="ARBA00022801"/>
    </source>
</evidence>
<evidence type="ECO:0000256" key="1">
    <source>
        <dbReference type="ARBA" id="ARBA00001946"/>
    </source>
</evidence>
<comment type="cofactor">
    <cofactor evidence="1 8">
        <name>Mg(2+)</name>
        <dbReference type="ChEBI" id="CHEBI:18420"/>
    </cofactor>
</comment>
<evidence type="ECO:0000256" key="7">
    <source>
        <dbReference type="ARBA" id="ARBA00038093"/>
    </source>
</evidence>
<dbReference type="SUPFAM" id="SSF88723">
    <property type="entry name" value="PIN domain-like"/>
    <property type="match status" value="1"/>
</dbReference>
<keyword evidence="6 8" id="KW-0460">Magnesium</keyword>
<dbReference type="InterPro" id="IPR022907">
    <property type="entry name" value="VapC_family"/>
</dbReference>
<keyword evidence="4 8" id="KW-0479">Metal-binding</keyword>
<evidence type="ECO:0000256" key="3">
    <source>
        <dbReference type="ARBA" id="ARBA00022722"/>
    </source>
</evidence>
<evidence type="ECO:0000313" key="11">
    <source>
        <dbReference type="Proteomes" id="UP000199088"/>
    </source>
</evidence>
<evidence type="ECO:0000259" key="9">
    <source>
        <dbReference type="Pfam" id="PF01850"/>
    </source>
</evidence>
<dbReference type="OrthoDB" id="9799448at2"/>
<evidence type="ECO:0000313" key="10">
    <source>
        <dbReference type="EMBL" id="SDP21498.1"/>
    </source>
</evidence>
<accession>A0A1H0QXL4</accession>
<keyword evidence="5 8" id="KW-0378">Hydrolase</keyword>
<sequence>MRALLDTSLLADAEPRPLPPGTLDEGWAMSAVTSGELEAGVLLAPDGRTRSQRLRRLVALARGPLVLPVDRQVASAYAELRQSVSRMASNDLWIAATALAHGLVLVTADERQARLPLVESRYVG</sequence>
<keyword evidence="3 8" id="KW-0540">Nuclease</keyword>
<organism evidence="10 11">
    <name type="scientific">Klenkia soli</name>
    <dbReference type="NCBI Taxonomy" id="1052260"/>
    <lineage>
        <taxon>Bacteria</taxon>
        <taxon>Bacillati</taxon>
        <taxon>Actinomycetota</taxon>
        <taxon>Actinomycetes</taxon>
        <taxon>Geodermatophilales</taxon>
        <taxon>Geodermatophilaceae</taxon>
        <taxon>Klenkia</taxon>
    </lineage>
</organism>
<dbReference type="InterPro" id="IPR029060">
    <property type="entry name" value="PIN-like_dom_sf"/>
</dbReference>
<evidence type="ECO:0000256" key="4">
    <source>
        <dbReference type="ARBA" id="ARBA00022723"/>
    </source>
</evidence>
<protein>
    <recommendedName>
        <fullName evidence="8">Ribonuclease VapC</fullName>
        <shortName evidence="8">RNase VapC</shortName>
        <ecNumber evidence="8">3.1.-.-</ecNumber>
    </recommendedName>
    <alternativeName>
        <fullName evidence="8">Toxin VapC</fullName>
    </alternativeName>
</protein>
<dbReference type="InterPro" id="IPR050556">
    <property type="entry name" value="Type_II_TA_system_RNase"/>
</dbReference>
<feature type="binding site" evidence="8">
    <location>
        <position position="6"/>
    </location>
    <ligand>
        <name>Mg(2+)</name>
        <dbReference type="ChEBI" id="CHEBI:18420"/>
    </ligand>
</feature>
<dbReference type="GO" id="GO:0004540">
    <property type="term" value="F:RNA nuclease activity"/>
    <property type="evidence" value="ECO:0007669"/>
    <property type="project" value="InterPro"/>
</dbReference>
<dbReference type="EC" id="3.1.-.-" evidence="8"/>
<dbReference type="InterPro" id="IPR002716">
    <property type="entry name" value="PIN_dom"/>
</dbReference>
<keyword evidence="8" id="KW-0800">Toxin</keyword>
<dbReference type="RefSeq" id="WP_091247315.1">
    <property type="nucleotide sequence ID" value="NZ_FNIR01000011.1"/>
</dbReference>
<comment type="similarity">
    <text evidence="7 8">Belongs to the PINc/VapC protein family.</text>
</comment>
<keyword evidence="2 8" id="KW-1277">Toxin-antitoxin system</keyword>
<comment type="function">
    <text evidence="8">Toxic component of a toxin-antitoxin (TA) system. An RNase.</text>
</comment>
<evidence type="ECO:0000256" key="6">
    <source>
        <dbReference type="ARBA" id="ARBA00022842"/>
    </source>
</evidence>
<dbReference type="GO" id="GO:0090729">
    <property type="term" value="F:toxin activity"/>
    <property type="evidence" value="ECO:0007669"/>
    <property type="project" value="UniProtKB-KW"/>
</dbReference>
<evidence type="ECO:0000256" key="2">
    <source>
        <dbReference type="ARBA" id="ARBA00022649"/>
    </source>
</evidence>
<dbReference type="GO" id="GO:0000287">
    <property type="term" value="F:magnesium ion binding"/>
    <property type="evidence" value="ECO:0007669"/>
    <property type="project" value="UniProtKB-UniRule"/>
</dbReference>
<dbReference type="GO" id="GO:0016787">
    <property type="term" value="F:hydrolase activity"/>
    <property type="evidence" value="ECO:0007669"/>
    <property type="project" value="UniProtKB-KW"/>
</dbReference>
<dbReference type="Proteomes" id="UP000199088">
    <property type="component" value="Unassembled WGS sequence"/>
</dbReference>
<feature type="binding site" evidence="8">
    <location>
        <position position="91"/>
    </location>
    <ligand>
        <name>Mg(2+)</name>
        <dbReference type="ChEBI" id="CHEBI:18420"/>
    </ligand>
</feature>
<dbReference type="EMBL" id="FNIR01000011">
    <property type="protein sequence ID" value="SDP21498.1"/>
    <property type="molecule type" value="Genomic_DNA"/>
</dbReference>
<proteinExistence type="inferred from homology"/>